<gene>
    <name evidence="2" type="ORF">CWI75_03650</name>
</gene>
<evidence type="ECO:0000256" key="1">
    <source>
        <dbReference type="SAM" id="SignalP"/>
    </source>
</evidence>
<dbReference type="AlphaFoldDB" id="A0A2N5Y4Y9"/>
<dbReference type="RefSeq" id="WP_101520142.1">
    <property type="nucleotide sequence ID" value="NZ_PKLZ01000002.1"/>
</dbReference>
<keyword evidence="1" id="KW-0732">Signal</keyword>
<feature type="chain" id="PRO_5014723890" evidence="1">
    <location>
        <begin position="21"/>
        <end position="122"/>
    </location>
</feature>
<feature type="signal peptide" evidence="1">
    <location>
        <begin position="1"/>
        <end position="20"/>
    </location>
</feature>
<accession>A0A2N5Y4Y9</accession>
<dbReference type="EMBL" id="PKLZ01000002">
    <property type="protein sequence ID" value="PLW83460.1"/>
    <property type="molecule type" value="Genomic_DNA"/>
</dbReference>
<dbReference type="OrthoDB" id="7061338at2"/>
<evidence type="ECO:0000313" key="3">
    <source>
        <dbReference type="Proteomes" id="UP000234845"/>
    </source>
</evidence>
<evidence type="ECO:0000313" key="2">
    <source>
        <dbReference type="EMBL" id="PLW83460.1"/>
    </source>
</evidence>
<name>A0A2N5Y4Y9_9GAMM</name>
<protein>
    <submittedName>
        <fullName evidence="2">Uncharacterized protein</fullName>
    </submittedName>
</protein>
<comment type="caution">
    <text evidence="2">The sequence shown here is derived from an EMBL/GenBank/DDBJ whole genome shotgun (WGS) entry which is preliminary data.</text>
</comment>
<dbReference type="Proteomes" id="UP000234845">
    <property type="component" value="Unassembled WGS sequence"/>
</dbReference>
<keyword evidence="3" id="KW-1185">Reference proteome</keyword>
<proteinExistence type="predicted"/>
<sequence length="122" mass="13103">MKPVKYALAMLFVGSSMAMAAECVQPEAPTLPDGASASMEEMIAGQQAVKSFQAENVEYMRCLDEAMQKARVAVEKGKGDPEANQAIYADAVDAYNEAVSIEESVAGQFNTEIREYKAANPS</sequence>
<organism evidence="2 3">
    <name type="scientific">Kineobactrum sediminis</name>
    <dbReference type="NCBI Taxonomy" id="1905677"/>
    <lineage>
        <taxon>Bacteria</taxon>
        <taxon>Pseudomonadati</taxon>
        <taxon>Pseudomonadota</taxon>
        <taxon>Gammaproteobacteria</taxon>
        <taxon>Cellvibrionales</taxon>
        <taxon>Halieaceae</taxon>
        <taxon>Kineobactrum</taxon>
    </lineage>
</organism>
<reference evidence="3" key="1">
    <citation type="submission" date="2017-11" db="EMBL/GenBank/DDBJ databases">
        <title>The draft genome sequence of Chromatocurvus sp. F02.</title>
        <authorList>
            <person name="Du Z.-J."/>
            <person name="Chang Y.-Q."/>
        </authorList>
    </citation>
    <scope>NUCLEOTIDE SEQUENCE [LARGE SCALE GENOMIC DNA]</scope>
    <source>
        <strain evidence="3">F02</strain>
    </source>
</reference>